<evidence type="ECO:0000256" key="13">
    <source>
        <dbReference type="SAM" id="MobiDB-lite"/>
    </source>
</evidence>
<dbReference type="AlphaFoldDB" id="A0A6B3STZ6"/>
<comment type="subcellular location">
    <subcellularLocation>
        <location evidence="2">Membrane</location>
        <topology evidence="2">Multi-pass membrane protein</topology>
    </subcellularLocation>
</comment>
<feature type="transmembrane region" description="Helical" evidence="14">
    <location>
        <begin position="60"/>
        <end position="78"/>
    </location>
</feature>
<comment type="caution">
    <text evidence="16">The sequence shown here is derived from an EMBL/GenBank/DDBJ whole genome shotgun (WGS) entry which is preliminary data.</text>
</comment>
<feature type="transmembrane region" description="Helical" evidence="14">
    <location>
        <begin position="83"/>
        <end position="100"/>
    </location>
</feature>
<dbReference type="PRINTS" id="PR00344">
    <property type="entry name" value="BCTRLSENSOR"/>
</dbReference>
<dbReference type="PROSITE" id="PS50109">
    <property type="entry name" value="HIS_KIN"/>
    <property type="match status" value="1"/>
</dbReference>
<dbReference type="InterPro" id="IPR029016">
    <property type="entry name" value="GAF-like_dom_sf"/>
</dbReference>
<sequence length="550" mass="59014">MRFPLRWRHECFPPEFAPAQVMNTSRPPERISPGRAYAAAVVAPLCCALLATPLTHYLDLVNIIMLFLLVVVACAALLGRGPAVAATLVSVGAFDFAFVPPPFSFTVADGQYLITFVVMLITGLLIAQLTSQLREQARAALGREAQTHALYEFAKELSGTLQREQIAELTRHHVRAMFFAPSALLLPDEDNRLRMAETPGDGAPAMPFGVLELGVAQWAFDNARPAGPGTDMMPASRFLYVPLIAPVRPRGVLAVQLHGSRTNAPQQLGIFGALVAIALERVHYIDVAQRAMLDMESERLRHSLLAALSHDIRTPLTSLVGLAEALAMSDPPLQPQQRELAEALREEAQRMNGMASTLLDMARLQSGSVQLNLQWQSLEEVVGSALRACAVPLRAHVIRTCVPAGLPLARFDAVLMERVLCNLLENAAKYTPPGTPVTVSGWQRGNWLEVEVRDGGPGLPAGREEQLFGKFVRGERESALPGVGLGLSLCRAILQAHGGDIHGANVPGGGASFLFRLPLEAVPAVPDAADLPEAGREPAAPSHAGGRASA</sequence>
<feature type="transmembrane region" description="Helical" evidence="14">
    <location>
        <begin position="112"/>
        <end position="130"/>
    </location>
</feature>
<evidence type="ECO:0000256" key="1">
    <source>
        <dbReference type="ARBA" id="ARBA00000085"/>
    </source>
</evidence>
<dbReference type="InterPro" id="IPR005467">
    <property type="entry name" value="His_kinase_dom"/>
</dbReference>
<dbReference type="PANTHER" id="PTHR45569">
    <property type="entry name" value="SENSOR PROTEIN KDPD"/>
    <property type="match status" value="1"/>
</dbReference>
<dbReference type="CDD" id="cd00082">
    <property type="entry name" value="HisKA"/>
    <property type="match status" value="1"/>
</dbReference>
<dbReference type="CDD" id="cd00075">
    <property type="entry name" value="HATPase"/>
    <property type="match status" value="1"/>
</dbReference>
<evidence type="ECO:0000256" key="6">
    <source>
        <dbReference type="ARBA" id="ARBA00022692"/>
    </source>
</evidence>
<dbReference type="PANTHER" id="PTHR45569:SF1">
    <property type="entry name" value="SENSOR PROTEIN KDPD"/>
    <property type="match status" value="1"/>
</dbReference>
<evidence type="ECO:0000256" key="10">
    <source>
        <dbReference type="ARBA" id="ARBA00022989"/>
    </source>
</evidence>
<dbReference type="Pfam" id="PF02518">
    <property type="entry name" value="HATPase_c"/>
    <property type="match status" value="1"/>
</dbReference>
<evidence type="ECO:0000256" key="5">
    <source>
        <dbReference type="ARBA" id="ARBA00022679"/>
    </source>
</evidence>
<keyword evidence="6 14" id="KW-0812">Transmembrane</keyword>
<dbReference type="InterPro" id="IPR025201">
    <property type="entry name" value="KdpD_TM"/>
</dbReference>
<proteinExistence type="predicted"/>
<dbReference type="GO" id="GO:0005524">
    <property type="term" value="F:ATP binding"/>
    <property type="evidence" value="ECO:0007669"/>
    <property type="project" value="UniProtKB-KW"/>
</dbReference>
<keyword evidence="8" id="KW-0418">Kinase</keyword>
<evidence type="ECO:0000256" key="11">
    <source>
        <dbReference type="ARBA" id="ARBA00023012"/>
    </source>
</evidence>
<evidence type="ECO:0000256" key="12">
    <source>
        <dbReference type="ARBA" id="ARBA00023136"/>
    </source>
</evidence>
<dbReference type="InterPro" id="IPR003594">
    <property type="entry name" value="HATPase_dom"/>
</dbReference>
<dbReference type="Gene3D" id="1.20.120.620">
    <property type="entry name" value="Backbone structure of the membrane domain of e. Coli histidine kinase receptor kdpd"/>
    <property type="match status" value="1"/>
</dbReference>
<evidence type="ECO:0000313" key="16">
    <source>
        <dbReference type="EMBL" id="NEX64154.1"/>
    </source>
</evidence>
<dbReference type="SUPFAM" id="SSF47384">
    <property type="entry name" value="Homodimeric domain of signal transducing histidine kinase"/>
    <property type="match status" value="1"/>
</dbReference>
<evidence type="ECO:0000256" key="3">
    <source>
        <dbReference type="ARBA" id="ARBA00012438"/>
    </source>
</evidence>
<dbReference type="Proteomes" id="UP000482155">
    <property type="component" value="Unassembled WGS sequence"/>
</dbReference>
<dbReference type="Gene3D" id="3.30.450.40">
    <property type="match status" value="1"/>
</dbReference>
<keyword evidence="17" id="KW-1185">Reference proteome</keyword>
<dbReference type="InterPro" id="IPR052023">
    <property type="entry name" value="Histidine_kinase_KdpD"/>
</dbReference>
<evidence type="ECO:0000313" key="17">
    <source>
        <dbReference type="Proteomes" id="UP000482155"/>
    </source>
</evidence>
<evidence type="ECO:0000256" key="7">
    <source>
        <dbReference type="ARBA" id="ARBA00022741"/>
    </source>
</evidence>
<dbReference type="EMBL" id="JAAIVB010000078">
    <property type="protein sequence ID" value="NEX64154.1"/>
    <property type="molecule type" value="Genomic_DNA"/>
</dbReference>
<keyword evidence="4" id="KW-0597">Phosphoprotein</keyword>
<dbReference type="InterPro" id="IPR036890">
    <property type="entry name" value="HATPase_C_sf"/>
</dbReference>
<evidence type="ECO:0000259" key="15">
    <source>
        <dbReference type="PROSITE" id="PS50109"/>
    </source>
</evidence>
<gene>
    <name evidence="16" type="ORF">G3574_23990</name>
</gene>
<dbReference type="SMART" id="SM00387">
    <property type="entry name" value="HATPase_c"/>
    <property type="match status" value="1"/>
</dbReference>
<feature type="domain" description="Histidine kinase" evidence="15">
    <location>
        <begin position="307"/>
        <end position="521"/>
    </location>
</feature>
<dbReference type="GO" id="GO:0005886">
    <property type="term" value="C:plasma membrane"/>
    <property type="evidence" value="ECO:0007669"/>
    <property type="project" value="TreeGrafter"/>
</dbReference>
<comment type="catalytic activity">
    <reaction evidence="1">
        <text>ATP + protein L-histidine = ADP + protein N-phospho-L-histidine.</text>
        <dbReference type="EC" id="2.7.13.3"/>
    </reaction>
</comment>
<evidence type="ECO:0000256" key="8">
    <source>
        <dbReference type="ARBA" id="ARBA00022777"/>
    </source>
</evidence>
<evidence type="ECO:0000256" key="4">
    <source>
        <dbReference type="ARBA" id="ARBA00022553"/>
    </source>
</evidence>
<organism evidence="16 17">
    <name type="scientific">Noviherbaspirillum galbum</name>
    <dbReference type="NCBI Taxonomy" id="2709383"/>
    <lineage>
        <taxon>Bacteria</taxon>
        <taxon>Pseudomonadati</taxon>
        <taxon>Pseudomonadota</taxon>
        <taxon>Betaproteobacteria</taxon>
        <taxon>Burkholderiales</taxon>
        <taxon>Oxalobacteraceae</taxon>
        <taxon>Noviherbaspirillum</taxon>
    </lineage>
</organism>
<dbReference type="SMART" id="SM00388">
    <property type="entry name" value="HisKA"/>
    <property type="match status" value="1"/>
</dbReference>
<dbReference type="SUPFAM" id="SSF55874">
    <property type="entry name" value="ATPase domain of HSP90 chaperone/DNA topoisomerase II/histidine kinase"/>
    <property type="match status" value="1"/>
</dbReference>
<dbReference type="InterPro" id="IPR003661">
    <property type="entry name" value="HisK_dim/P_dom"/>
</dbReference>
<accession>A0A6B3STZ6</accession>
<evidence type="ECO:0000256" key="2">
    <source>
        <dbReference type="ARBA" id="ARBA00004141"/>
    </source>
</evidence>
<dbReference type="Pfam" id="PF00512">
    <property type="entry name" value="HisKA"/>
    <property type="match status" value="1"/>
</dbReference>
<keyword evidence="12 14" id="KW-0472">Membrane</keyword>
<dbReference type="Gene3D" id="3.30.565.10">
    <property type="entry name" value="Histidine kinase-like ATPase, C-terminal domain"/>
    <property type="match status" value="1"/>
</dbReference>
<dbReference type="Gene3D" id="1.10.287.130">
    <property type="match status" value="1"/>
</dbReference>
<evidence type="ECO:0000256" key="9">
    <source>
        <dbReference type="ARBA" id="ARBA00022840"/>
    </source>
</evidence>
<dbReference type="InterPro" id="IPR038318">
    <property type="entry name" value="KdpD_sf"/>
</dbReference>
<protein>
    <recommendedName>
        <fullName evidence="3">histidine kinase</fullName>
        <ecNumber evidence="3">2.7.13.3</ecNumber>
    </recommendedName>
</protein>
<dbReference type="InterPro" id="IPR036097">
    <property type="entry name" value="HisK_dim/P_sf"/>
</dbReference>
<dbReference type="GO" id="GO:0000155">
    <property type="term" value="F:phosphorelay sensor kinase activity"/>
    <property type="evidence" value="ECO:0007669"/>
    <property type="project" value="InterPro"/>
</dbReference>
<keyword evidence="7" id="KW-0547">Nucleotide-binding</keyword>
<dbReference type="Pfam" id="PF13493">
    <property type="entry name" value="DUF4118"/>
    <property type="match status" value="1"/>
</dbReference>
<keyword evidence="11" id="KW-0902">Two-component regulatory system</keyword>
<keyword evidence="9" id="KW-0067">ATP-binding</keyword>
<name>A0A6B3STZ6_9BURK</name>
<reference evidence="16 17" key="1">
    <citation type="submission" date="2020-02" db="EMBL/GenBank/DDBJ databases">
        <authorList>
            <person name="Kim M.K."/>
        </authorList>
    </citation>
    <scope>NUCLEOTIDE SEQUENCE [LARGE SCALE GENOMIC DNA]</scope>
    <source>
        <strain evidence="16 17">17J57-3</strain>
    </source>
</reference>
<keyword evidence="10 14" id="KW-1133">Transmembrane helix</keyword>
<keyword evidence="5" id="KW-0808">Transferase</keyword>
<feature type="region of interest" description="Disordered" evidence="13">
    <location>
        <begin position="530"/>
        <end position="550"/>
    </location>
</feature>
<dbReference type="EC" id="2.7.13.3" evidence="3"/>
<dbReference type="InterPro" id="IPR004358">
    <property type="entry name" value="Sig_transdc_His_kin-like_C"/>
</dbReference>
<evidence type="ECO:0000256" key="14">
    <source>
        <dbReference type="SAM" id="Phobius"/>
    </source>
</evidence>